<comment type="caution">
    <text evidence="7">Lacks conserved residue(s) required for the propagation of feature annotation.</text>
</comment>
<dbReference type="Pfam" id="PF01400">
    <property type="entry name" value="Astacin"/>
    <property type="match status" value="1"/>
</dbReference>
<comment type="cofactor">
    <cofactor evidence="7 8">
        <name>Zn(2+)</name>
        <dbReference type="ChEBI" id="CHEBI:29105"/>
    </cofactor>
    <text evidence="7 8">Binds 1 zinc ion per subunit.</text>
</comment>
<reference evidence="12 13" key="1">
    <citation type="submission" date="2020-08" db="EMBL/GenBank/DDBJ databases">
        <authorList>
            <person name="Hejnol A."/>
        </authorList>
    </citation>
    <scope>NUCLEOTIDE SEQUENCE [LARGE SCALE GENOMIC DNA]</scope>
</reference>
<dbReference type="SMART" id="SM00235">
    <property type="entry name" value="ZnMc"/>
    <property type="match status" value="1"/>
</dbReference>
<evidence type="ECO:0000259" key="11">
    <source>
        <dbReference type="PROSITE" id="PS51864"/>
    </source>
</evidence>
<dbReference type="CDD" id="cd00037">
    <property type="entry name" value="CLECT"/>
    <property type="match status" value="2"/>
</dbReference>
<dbReference type="SUPFAM" id="SSF82895">
    <property type="entry name" value="TSP-1 type 1 repeat"/>
    <property type="match status" value="12"/>
</dbReference>
<dbReference type="Gene3D" id="2.20.100.10">
    <property type="entry name" value="Thrombospondin type-1 (TSP1) repeat"/>
    <property type="match status" value="12"/>
</dbReference>
<feature type="active site" evidence="7">
    <location>
        <position position="504"/>
    </location>
</feature>
<keyword evidence="13" id="KW-1185">Reference proteome</keyword>
<keyword evidence="7 8" id="KW-0479">Metal-binding</keyword>
<evidence type="ECO:0000313" key="12">
    <source>
        <dbReference type="EMBL" id="CAD5123995.1"/>
    </source>
</evidence>
<dbReference type="PROSITE" id="PS50041">
    <property type="entry name" value="C_TYPE_LECTIN_2"/>
    <property type="match status" value="2"/>
</dbReference>
<dbReference type="SMART" id="SM00034">
    <property type="entry name" value="CLECT"/>
    <property type="match status" value="2"/>
</dbReference>
<feature type="domain" description="Peptidase M12A" evidence="11">
    <location>
        <begin position="410"/>
        <end position="607"/>
    </location>
</feature>
<dbReference type="EC" id="3.4.24.-" evidence="8"/>
<gene>
    <name evidence="12" type="ORF">DGYR_LOCUS11607</name>
</gene>
<keyword evidence="3 8" id="KW-0732">Signal</keyword>
<dbReference type="CDD" id="cd04280">
    <property type="entry name" value="ZnMc_astacin_like"/>
    <property type="match status" value="1"/>
</dbReference>
<evidence type="ECO:0000256" key="9">
    <source>
        <dbReference type="SAM" id="Coils"/>
    </source>
</evidence>
<dbReference type="InterPro" id="IPR034035">
    <property type="entry name" value="Astacin-like_dom"/>
</dbReference>
<dbReference type="InterPro" id="IPR052065">
    <property type="entry name" value="Compl_asym_regulator"/>
</dbReference>
<dbReference type="FunFam" id="2.20.100.10:FF:000002">
    <property type="entry name" value="Unc-5 netrin receptor C"/>
    <property type="match status" value="2"/>
</dbReference>
<feature type="chain" id="PRO_5033112504" description="Metalloendopeptidase" evidence="8">
    <location>
        <begin position="23"/>
        <end position="1895"/>
    </location>
</feature>
<dbReference type="Gene3D" id="3.40.390.10">
    <property type="entry name" value="Collagenase (Catalytic Domain)"/>
    <property type="match status" value="1"/>
</dbReference>
<dbReference type="InterPro" id="IPR036383">
    <property type="entry name" value="TSP1_rpt_sf"/>
</dbReference>
<dbReference type="PANTHER" id="PTHR22906">
    <property type="entry name" value="PROPERDIN"/>
    <property type="match status" value="1"/>
</dbReference>
<feature type="signal peptide" evidence="8">
    <location>
        <begin position="1"/>
        <end position="22"/>
    </location>
</feature>
<dbReference type="FunFam" id="2.20.100.10:FF:000007">
    <property type="entry name" value="Thrombospondin 1"/>
    <property type="match status" value="1"/>
</dbReference>
<organism evidence="12 13">
    <name type="scientific">Dimorphilus gyrociliatus</name>
    <dbReference type="NCBI Taxonomy" id="2664684"/>
    <lineage>
        <taxon>Eukaryota</taxon>
        <taxon>Metazoa</taxon>
        <taxon>Spiralia</taxon>
        <taxon>Lophotrochozoa</taxon>
        <taxon>Annelida</taxon>
        <taxon>Polychaeta</taxon>
        <taxon>Polychaeta incertae sedis</taxon>
        <taxon>Dinophilidae</taxon>
        <taxon>Dimorphilus</taxon>
    </lineage>
</organism>
<dbReference type="EMBL" id="CAJFCJ010000020">
    <property type="protein sequence ID" value="CAD5123995.1"/>
    <property type="molecule type" value="Genomic_DNA"/>
</dbReference>
<keyword evidence="7 8" id="KW-0645">Protease</keyword>
<dbReference type="InterPro" id="IPR013320">
    <property type="entry name" value="ConA-like_dom_sf"/>
</dbReference>
<evidence type="ECO:0000256" key="6">
    <source>
        <dbReference type="ARBA" id="ARBA00023180"/>
    </source>
</evidence>
<keyword evidence="7 8" id="KW-0482">Metalloprotease</keyword>
<dbReference type="PROSITE" id="PS50092">
    <property type="entry name" value="TSP1"/>
    <property type="match status" value="12"/>
</dbReference>
<feature type="coiled-coil region" evidence="9">
    <location>
        <begin position="308"/>
        <end position="335"/>
    </location>
</feature>
<name>A0A7I8W6V8_9ANNE</name>
<comment type="caution">
    <text evidence="12">The sequence shown here is derived from an EMBL/GenBank/DDBJ whole genome shotgun (WGS) entry which is preliminary data.</text>
</comment>
<dbReference type="InterPro" id="IPR016186">
    <property type="entry name" value="C-type_lectin-like/link_sf"/>
</dbReference>
<dbReference type="Gene3D" id="2.60.120.200">
    <property type="match status" value="2"/>
</dbReference>
<evidence type="ECO:0000256" key="5">
    <source>
        <dbReference type="ARBA" id="ARBA00023157"/>
    </source>
</evidence>
<evidence type="ECO:0000256" key="8">
    <source>
        <dbReference type="RuleBase" id="RU361183"/>
    </source>
</evidence>
<dbReference type="InterPro" id="IPR024079">
    <property type="entry name" value="MetalloPept_cat_dom_sf"/>
</dbReference>
<accession>A0A7I8W6V8</accession>
<feature type="binding site" evidence="7">
    <location>
        <position position="503"/>
    </location>
    <ligand>
        <name>Zn(2+)</name>
        <dbReference type="ChEBI" id="CHEBI:29105"/>
        <note>catalytic</note>
    </ligand>
</feature>
<dbReference type="PRINTS" id="PR01705">
    <property type="entry name" value="TSP1REPEAT"/>
</dbReference>
<dbReference type="GO" id="GO:0004222">
    <property type="term" value="F:metalloendopeptidase activity"/>
    <property type="evidence" value="ECO:0007669"/>
    <property type="project" value="UniProtKB-UniRule"/>
</dbReference>
<keyword evidence="2" id="KW-0964">Secreted</keyword>
<feature type="domain" description="C-type lectin" evidence="10">
    <location>
        <begin position="48"/>
        <end position="171"/>
    </location>
</feature>
<evidence type="ECO:0000256" key="1">
    <source>
        <dbReference type="ARBA" id="ARBA00004613"/>
    </source>
</evidence>
<dbReference type="SUPFAM" id="SSF56436">
    <property type="entry name" value="C-type lectin-like"/>
    <property type="match status" value="2"/>
</dbReference>
<dbReference type="Proteomes" id="UP000549394">
    <property type="component" value="Unassembled WGS sequence"/>
</dbReference>
<feature type="binding site" evidence="7">
    <location>
        <position position="513"/>
    </location>
    <ligand>
        <name>Zn(2+)</name>
        <dbReference type="ChEBI" id="CHEBI:29105"/>
        <note>catalytic</note>
    </ligand>
</feature>
<evidence type="ECO:0000256" key="4">
    <source>
        <dbReference type="ARBA" id="ARBA00022737"/>
    </source>
</evidence>
<dbReference type="GO" id="GO:0006508">
    <property type="term" value="P:proteolysis"/>
    <property type="evidence" value="ECO:0007669"/>
    <property type="project" value="UniProtKB-KW"/>
</dbReference>
<keyword evidence="5" id="KW-1015">Disulfide bond</keyword>
<dbReference type="PRINTS" id="PR00480">
    <property type="entry name" value="ASTACIN"/>
</dbReference>
<dbReference type="InterPro" id="IPR000884">
    <property type="entry name" value="TSP1_rpt"/>
</dbReference>
<keyword evidence="7 8" id="KW-0378">Hydrolase</keyword>
<dbReference type="Pfam" id="PF13385">
    <property type="entry name" value="Laminin_G_3"/>
    <property type="match status" value="2"/>
</dbReference>
<dbReference type="InterPro" id="IPR006026">
    <property type="entry name" value="Peptidase_Metallo"/>
</dbReference>
<dbReference type="SMART" id="SM00209">
    <property type="entry name" value="TSP1"/>
    <property type="match status" value="12"/>
</dbReference>
<dbReference type="Pfam" id="PF00090">
    <property type="entry name" value="TSP_1"/>
    <property type="match status" value="12"/>
</dbReference>
<comment type="subcellular location">
    <subcellularLocation>
        <location evidence="1">Secreted</location>
    </subcellularLocation>
</comment>
<evidence type="ECO:0000259" key="10">
    <source>
        <dbReference type="PROSITE" id="PS50041"/>
    </source>
</evidence>
<dbReference type="Pfam" id="PF00059">
    <property type="entry name" value="Lectin_C"/>
    <property type="match status" value="2"/>
</dbReference>
<dbReference type="InterPro" id="IPR001304">
    <property type="entry name" value="C-type_lectin-like"/>
</dbReference>
<dbReference type="InterPro" id="IPR001506">
    <property type="entry name" value="Peptidase_M12A"/>
</dbReference>
<keyword evidence="9" id="KW-0175">Coiled coil</keyword>
<dbReference type="GO" id="GO:0008270">
    <property type="term" value="F:zinc ion binding"/>
    <property type="evidence" value="ECO:0007669"/>
    <property type="project" value="UniProtKB-UniRule"/>
</dbReference>
<dbReference type="SUPFAM" id="SSF49899">
    <property type="entry name" value="Concanavalin A-like lectins/glucanases"/>
    <property type="match status" value="2"/>
</dbReference>
<dbReference type="Gene3D" id="3.10.100.10">
    <property type="entry name" value="Mannose-Binding Protein A, subunit A"/>
    <property type="match status" value="2"/>
</dbReference>
<evidence type="ECO:0000256" key="2">
    <source>
        <dbReference type="ARBA" id="ARBA00022525"/>
    </source>
</evidence>
<feature type="domain" description="C-type lectin" evidence="10">
    <location>
        <begin position="185"/>
        <end position="305"/>
    </location>
</feature>
<dbReference type="PANTHER" id="PTHR22906:SF43">
    <property type="entry name" value="PROPERDIN"/>
    <property type="match status" value="1"/>
</dbReference>
<protein>
    <recommendedName>
        <fullName evidence="8">Metalloendopeptidase</fullName>
        <ecNumber evidence="8">3.4.24.-</ecNumber>
    </recommendedName>
</protein>
<sequence length="1895" mass="210135">MKSFKIILLTALCLLFTVSISGKKLKNRYKSVDSKELSCPSGWTRRSSTGFCYKLFEKELSWFDAMEECKKHDSSLVLLHDRRTSHWLRKQKRIFKNFKKEQYWIALNDIKKESHFSWRKQNGEDTIKVPWKNWAEIPNSDTDKNCVSSQTDKKHKWKVQSCERKLPFVCHLMSGQAKACMGQIFRGQCYTISDDELPFDEAEDACESKGASLANIQKRPLIRMLSWMGQEEAINKLWFGMRRKDTIGPWEWLDRRRINKRFLSKIWYNNKGPDKKSKKACAMLFTDDMKAMEADCIERERYICESSLQDDREAVNQINALIQKEEEKMMRQKEAPSAELFAINDKQGMDNDNYENDIKLTPRQMHIKRIGGDPSSVRETLQEKKRIMEQLRRNETRSEGAKQLSRKKRNVLSKEMRTWLWKEGIVPYVFDSSTVAESIPIIRKAMDDMELKTCLKFVARTNQNDYLNIKDAGGCWSFVGRYAGKQDVSLAPKCLKKTGIIQHELMHAVGFWHEQARYDRDDYIEVVKENIIPGKEANFDKLTAADLGTMNLPYDYSSIMHYAFNSFAIDRNKPTIIPLKPPTATIGLRNEMSPNDVSEINKLYECTQPVDGAWSEWMAWSKCTKTCGSGTRNRHRKCDLPAPENGGKDCEGSSEETESCMTDACPDKRLKYAWIGCWLDDKLPDILTTLEETSDVLDGSYVSRESAIDKCAKAAAEQNHAIFALEYGGKCLVQTSSDDSDLYQSLGPSDDCTNGKGVANAMDVYQLNDGPVHGQWGTWEGFSKCTKSCGSGKKSRTRSCVNPAPSNGGQACQGSATETQSCNEEPCPVDGGWSDWSKWSTCSVSCSTGTQYRTRKCTNPAPANGGKDCVGGAFKESDAETRNCVLGPCPINGGWTDWQETSPCSKSCGGGTKTFSRSCTNPAPENGGKTCDGSDSKTEPCNESACPINGGWSEWVEGVCSKSCGDGTKIFTRTCSNPTPKFGGKECTGDSSKTETCNLQACPINGGWSDWVEEGECTKSCGGGLQTFSRSCNNPAPQNGGKDCDGLDSKSESCNTKECPINGGWSEWNEGACSQSCGSGKKIYTRVCNNPVPQYEGKDCEGLATKTEPCNEADCPVNGVWSAWIASGECSTSCGPGKKLFKRTCSNPAPENGGDDCTGDDVKTEDCNLGPCPINGGWSKWVFDDCSVSCGTGIQTGQRKCDNPSPQNGGKECEGASKETKECKLTDCPVNGGWSEWEKSGECSKSCGVGEQIYKRSCTNPVPASGGNDCEGIKTKIEPCKEAECPIDGGWSDWSSPDCSKSCGGGKKIFERNCDNPKPQYGGKNCEGDSQKIEDCNQSPCPINGGWSTWTSSGACSVPCGGGKRLLTRTCSNPTPSNGGLNCEGISQMYEKCNEHKCAVTNPPTTTSSSIIGDYSSYFPMNEKSGNKIDTLENLNFVDLREGRKGKSAYLDNEGWLRGKGKSCLNEPSTCPDGFTISLWFKQTAEDRSKARALRSTTKPQVLLTTGVEPDEAQTPKQGLGIAIYKRKSGMLKVFLRTSEKEYSVDFPKYRLDNEKWQHVAVTFHPDHGLFLYYQGRVKNLDLDGRENLSAKNIYDWFSIGRAMQCNDDFFVGSIDEVAIYQRRLTETEIYQIFTSVPPSCDDCDPNAECLGDNGICKCKDKYLGDGLTCDIQFQSPSLIVPAANFRWPVDKIVSKRIVGNAPLDVRENMVLSDGIKGKAVAFNGRRDWLDAGSFSGKCFSSPDACLGGFTMAYWIKYHGRGNRPNFIHSSGGQPLSKSTGLAAIVNGLELTNFVQTFTTQYSAAIPVPKGVWQHIVVRWRKDIGLNIFVNGKKTAEDIIGTNRAVRKEGKTHLVFGKPNDLFVYNGRFELDSLNIWLEFLSDEHINTVYNSGTA</sequence>
<dbReference type="InterPro" id="IPR016187">
    <property type="entry name" value="CTDL_fold"/>
</dbReference>
<keyword evidence="7 8" id="KW-0862">Zinc</keyword>
<dbReference type="SUPFAM" id="SSF55486">
    <property type="entry name" value="Metalloproteases ('zincins'), catalytic domain"/>
    <property type="match status" value="1"/>
</dbReference>
<keyword evidence="4" id="KW-0677">Repeat</keyword>
<keyword evidence="6" id="KW-0325">Glycoprotein</keyword>
<evidence type="ECO:0000256" key="7">
    <source>
        <dbReference type="PROSITE-ProRule" id="PRU01211"/>
    </source>
</evidence>
<dbReference type="FunFam" id="2.20.100.10:FF:000001">
    <property type="entry name" value="semaphorin-5A isoform X1"/>
    <property type="match status" value="9"/>
</dbReference>
<feature type="binding site" evidence="7">
    <location>
        <position position="507"/>
    </location>
    <ligand>
        <name>Zn(2+)</name>
        <dbReference type="ChEBI" id="CHEBI:29105"/>
        <note>catalytic</note>
    </ligand>
</feature>
<evidence type="ECO:0000256" key="3">
    <source>
        <dbReference type="ARBA" id="ARBA00022729"/>
    </source>
</evidence>
<proteinExistence type="predicted"/>
<dbReference type="OrthoDB" id="446173at2759"/>
<dbReference type="PROSITE" id="PS51864">
    <property type="entry name" value="ASTACIN"/>
    <property type="match status" value="1"/>
</dbReference>
<evidence type="ECO:0000313" key="13">
    <source>
        <dbReference type="Proteomes" id="UP000549394"/>
    </source>
</evidence>